<keyword evidence="2" id="KW-1185">Reference proteome</keyword>
<sequence>MSKASVICIDIEASGMGSRSYPIEIAWKSALTGKSDAFLINPDTGYNWTDWDPVANDIHGIDRDELVANGISVRDACRRLNRMLEGQAVTSDAYEFDYFWMQRLFESAMMKPAFVMQGIDKILEGAQLIQYRLVAISQVRAHRAMNDVNDVLACLAACDIGD</sequence>
<dbReference type="InterPro" id="IPR036397">
    <property type="entry name" value="RNaseH_sf"/>
</dbReference>
<accession>A0A1N7KD28</accession>
<gene>
    <name evidence="1" type="ORF">SAMN05421760_102347</name>
</gene>
<dbReference type="GO" id="GO:0003676">
    <property type="term" value="F:nucleic acid binding"/>
    <property type="evidence" value="ECO:0007669"/>
    <property type="project" value="InterPro"/>
</dbReference>
<dbReference type="RefSeq" id="WP_054341484.1">
    <property type="nucleotide sequence ID" value="NZ_FTOE01000002.1"/>
</dbReference>
<dbReference type="OrthoDB" id="5705783at2"/>
<dbReference type="AlphaFoldDB" id="A0A1N7KD28"/>
<name>A0A1N7KD28_9GAMM</name>
<dbReference type="EMBL" id="FTOE01000002">
    <property type="protein sequence ID" value="SIS59498.1"/>
    <property type="molecule type" value="Genomic_DNA"/>
</dbReference>
<protein>
    <recommendedName>
        <fullName evidence="3">Exonuclease domain-containing protein</fullName>
    </recommendedName>
</protein>
<dbReference type="Gene3D" id="3.30.420.10">
    <property type="entry name" value="Ribonuclease H-like superfamily/Ribonuclease H"/>
    <property type="match status" value="1"/>
</dbReference>
<dbReference type="Proteomes" id="UP000185999">
    <property type="component" value="Unassembled WGS sequence"/>
</dbReference>
<dbReference type="InterPro" id="IPR012337">
    <property type="entry name" value="RNaseH-like_sf"/>
</dbReference>
<organism evidence="1 2">
    <name type="scientific">Neptunomonas antarctica</name>
    <dbReference type="NCBI Taxonomy" id="619304"/>
    <lineage>
        <taxon>Bacteria</taxon>
        <taxon>Pseudomonadati</taxon>
        <taxon>Pseudomonadota</taxon>
        <taxon>Gammaproteobacteria</taxon>
        <taxon>Oceanospirillales</taxon>
        <taxon>Oceanospirillaceae</taxon>
        <taxon>Neptunomonas</taxon>
    </lineage>
</organism>
<dbReference type="SUPFAM" id="SSF53098">
    <property type="entry name" value="Ribonuclease H-like"/>
    <property type="match status" value="1"/>
</dbReference>
<evidence type="ECO:0000313" key="2">
    <source>
        <dbReference type="Proteomes" id="UP000185999"/>
    </source>
</evidence>
<dbReference type="STRING" id="619304.SAMN05421760_102347"/>
<evidence type="ECO:0000313" key="1">
    <source>
        <dbReference type="EMBL" id="SIS59498.1"/>
    </source>
</evidence>
<proteinExistence type="predicted"/>
<evidence type="ECO:0008006" key="3">
    <source>
        <dbReference type="Google" id="ProtNLM"/>
    </source>
</evidence>
<reference evidence="2" key="1">
    <citation type="submission" date="2017-01" db="EMBL/GenBank/DDBJ databases">
        <authorList>
            <person name="Varghese N."/>
            <person name="Submissions S."/>
        </authorList>
    </citation>
    <scope>NUCLEOTIDE SEQUENCE [LARGE SCALE GENOMIC DNA]</scope>
    <source>
        <strain evidence="2">DSM 22306</strain>
    </source>
</reference>